<dbReference type="AlphaFoldDB" id="A0A369XM59"/>
<protein>
    <submittedName>
        <fullName evidence="1">Uncharacterized protein</fullName>
    </submittedName>
</protein>
<dbReference type="Proteomes" id="UP000253831">
    <property type="component" value="Unassembled WGS sequence"/>
</dbReference>
<proteinExistence type="predicted"/>
<reference evidence="1 2" key="1">
    <citation type="submission" date="2018-05" db="EMBL/GenBank/DDBJ databases">
        <title>Integrated omic analyses show evidence that a Ca. Accumulibacter phosphatis strain performs denitrification under micro-aerobic conditions.</title>
        <authorList>
            <person name="Camejo P.Y."/>
            <person name="Katherine M.D."/>
            <person name="Daniel N.R."/>
        </authorList>
    </citation>
    <scope>NUCLEOTIDE SEQUENCE [LARGE SCALE GENOMIC DNA]</scope>
    <source>
        <strain evidence="1">UW-LDO-IC</strain>
    </source>
</reference>
<organism evidence="1 2">
    <name type="scientific">Candidatus Accumulibacter meliphilus</name>
    <dbReference type="NCBI Taxonomy" id="2211374"/>
    <lineage>
        <taxon>Bacteria</taxon>
        <taxon>Pseudomonadati</taxon>
        <taxon>Pseudomonadota</taxon>
        <taxon>Betaproteobacteria</taxon>
        <taxon>Candidatus Accumulibacter</taxon>
    </lineage>
</organism>
<gene>
    <name evidence="1" type="ORF">DVS81_17370</name>
</gene>
<name>A0A369XM59_9PROT</name>
<sequence length="521" mass="57974">MPVGHALSACFLEAVRSQLSDKPGDERDDHLAEALIRYDIVTTALRPLAEGIALYAEFDASPGTSRAAISPPLSDAFSLFGGSLPESLRSGGETMANALDFLLFQERLNGATPKRRETVLSQALVDDKDGYLTGYWLVKNWRLHLIDKLGSDALFDTDFYLQFIANYFYGDLDLANLIVDFDHYRIRDLAGVDEGQQDFANAFLLHFQKRLRHLVHDMQREDIDRMEAAFAGTSGYAYDDVQVVLPGHAEVRFDDYAKVIQSFGRRFVEVQPAELGAAMVHILNGRRWIAYASFETNVRLNEHNRFLLGEGEHDWNRVLPVIAGPVLTPGLKQGEARGVIELILDRNVGQGELRRLVWRGSERVSALEDLAVLFDPAAHLPVQSPNDPSLPKFSSASIRQILKGLTERIRAEFDDMTAAPIVAEHCMQQVMNIRSHVYGNHLALFVRKEGSPPTDAQLRTSFPALCENNIAALRIAASTGFIKGGMLPTTSDFLSPHQANALLNCSVELAFRRGPLICFRV</sequence>
<dbReference type="EMBL" id="QPGA01000047">
    <property type="protein sequence ID" value="RDE49307.1"/>
    <property type="molecule type" value="Genomic_DNA"/>
</dbReference>
<evidence type="ECO:0000313" key="1">
    <source>
        <dbReference type="EMBL" id="RDE49307.1"/>
    </source>
</evidence>
<accession>A0A369XM59</accession>
<comment type="caution">
    <text evidence="1">The sequence shown here is derived from an EMBL/GenBank/DDBJ whole genome shotgun (WGS) entry which is preliminary data.</text>
</comment>
<evidence type="ECO:0000313" key="2">
    <source>
        <dbReference type="Proteomes" id="UP000253831"/>
    </source>
</evidence>